<organism evidence="2 3">
    <name type="scientific">Pleurodeles waltl</name>
    <name type="common">Iberian ribbed newt</name>
    <dbReference type="NCBI Taxonomy" id="8319"/>
    <lineage>
        <taxon>Eukaryota</taxon>
        <taxon>Metazoa</taxon>
        <taxon>Chordata</taxon>
        <taxon>Craniata</taxon>
        <taxon>Vertebrata</taxon>
        <taxon>Euteleostomi</taxon>
        <taxon>Amphibia</taxon>
        <taxon>Batrachia</taxon>
        <taxon>Caudata</taxon>
        <taxon>Salamandroidea</taxon>
        <taxon>Salamandridae</taxon>
        <taxon>Pleurodelinae</taxon>
        <taxon>Pleurodeles</taxon>
    </lineage>
</organism>
<evidence type="ECO:0000256" key="1">
    <source>
        <dbReference type="SAM" id="MobiDB-lite"/>
    </source>
</evidence>
<dbReference type="EMBL" id="JANPWB010000005">
    <property type="protein sequence ID" value="KAJ1187308.1"/>
    <property type="molecule type" value="Genomic_DNA"/>
</dbReference>
<proteinExistence type="predicted"/>
<gene>
    <name evidence="2" type="ORF">NDU88_004085</name>
</gene>
<comment type="caution">
    <text evidence="2">The sequence shown here is derived from an EMBL/GenBank/DDBJ whole genome shotgun (WGS) entry which is preliminary data.</text>
</comment>
<keyword evidence="3" id="KW-1185">Reference proteome</keyword>
<accession>A0AAV7UEE8</accession>
<name>A0AAV7UEE8_PLEWA</name>
<dbReference type="AlphaFoldDB" id="A0AAV7UEE8"/>
<reference evidence="2" key="1">
    <citation type="journal article" date="2022" name="bioRxiv">
        <title>Sequencing and chromosome-scale assembly of the giantPleurodeles waltlgenome.</title>
        <authorList>
            <person name="Brown T."/>
            <person name="Elewa A."/>
            <person name="Iarovenko S."/>
            <person name="Subramanian E."/>
            <person name="Araus A.J."/>
            <person name="Petzold A."/>
            <person name="Susuki M."/>
            <person name="Suzuki K.-i.T."/>
            <person name="Hayashi T."/>
            <person name="Toyoda A."/>
            <person name="Oliveira C."/>
            <person name="Osipova E."/>
            <person name="Leigh N.D."/>
            <person name="Simon A."/>
            <person name="Yun M.H."/>
        </authorList>
    </citation>
    <scope>NUCLEOTIDE SEQUENCE</scope>
    <source>
        <strain evidence="2">20211129_DDA</strain>
        <tissue evidence="2">Liver</tissue>
    </source>
</reference>
<feature type="region of interest" description="Disordered" evidence="1">
    <location>
        <begin position="86"/>
        <end position="108"/>
    </location>
</feature>
<evidence type="ECO:0000313" key="3">
    <source>
        <dbReference type="Proteomes" id="UP001066276"/>
    </source>
</evidence>
<protein>
    <submittedName>
        <fullName evidence="2">Uncharacterized protein</fullName>
    </submittedName>
</protein>
<feature type="region of interest" description="Disordered" evidence="1">
    <location>
        <begin position="1"/>
        <end position="35"/>
    </location>
</feature>
<evidence type="ECO:0000313" key="2">
    <source>
        <dbReference type="EMBL" id="KAJ1187308.1"/>
    </source>
</evidence>
<dbReference type="Proteomes" id="UP001066276">
    <property type="component" value="Chromosome 3_1"/>
</dbReference>
<feature type="compositionally biased region" description="Basic and acidic residues" evidence="1">
    <location>
        <begin position="23"/>
        <end position="32"/>
    </location>
</feature>
<sequence length="108" mass="11735">MRASGMGKGPKRPQEDCSSESSPNKERGEAARPDQIIDGINTSLLAAVKALTCQSHKMEIHLELTHMLAQSVIALDNKLNALRGKLNNWDHSSSKDEAVGGVTERQNN</sequence>